<comment type="caution">
    <text evidence="2">The sequence shown here is derived from an EMBL/GenBank/DDBJ whole genome shotgun (WGS) entry which is preliminary data.</text>
</comment>
<dbReference type="OrthoDB" id="6381926at2"/>
<dbReference type="GO" id="GO:0003677">
    <property type="term" value="F:DNA binding"/>
    <property type="evidence" value="ECO:0007669"/>
    <property type="project" value="InterPro"/>
</dbReference>
<dbReference type="PATRIC" id="fig|336831.14.peg.566"/>
<dbReference type="STRING" id="336831.WG68_15965"/>
<protein>
    <recommendedName>
        <fullName evidence="1">DUF7281 domain-containing protein</fullName>
    </recommendedName>
</protein>
<keyword evidence="3" id="KW-1185">Reference proteome</keyword>
<dbReference type="EMBL" id="LAHO01000017">
    <property type="protein sequence ID" value="KKO44323.1"/>
    <property type="molecule type" value="Genomic_DNA"/>
</dbReference>
<sequence>MQPVLSPAACHFLRQLQPKVAAQGRVKKATSQKAVQEVLSWCVAQQLPDVAGNCLQLPVFYFSPQLLKQIAKIQQQLGQPDFRNDYKELQRIDAALASNIEQKSIGVKPRDLRVLVRLLQEEPLANGLLAQVLDIDWQQLPLAQFDALLVVENLDCFYQLERFNLALPYQQPLLVYRGDTLCSKGCKALKTACLQQNKPILYFGDFDAKGVSIALNEGYSAMLLPDIATLQQQASPAMLPDQQLQFIAGIKTKSVSHEFLTYLQLLCEQLTGFRQQSMQGMLLKPILTR</sequence>
<feature type="domain" description="DUF7281" evidence="1">
    <location>
        <begin position="130"/>
        <end position="278"/>
    </location>
</feature>
<dbReference type="RefSeq" id="WP_046558725.1">
    <property type="nucleotide sequence ID" value="NZ_LAHO01000017.1"/>
</dbReference>
<name>A0A0M2V593_9GAMM</name>
<evidence type="ECO:0000313" key="3">
    <source>
        <dbReference type="Proteomes" id="UP000034228"/>
    </source>
</evidence>
<dbReference type="Proteomes" id="UP000034228">
    <property type="component" value="Unassembled WGS sequence"/>
</dbReference>
<dbReference type="InterPro" id="IPR036078">
    <property type="entry name" value="Spo11/TopoVI_A_sf"/>
</dbReference>
<proteinExistence type="predicted"/>
<accession>A0A0M2V593</accession>
<evidence type="ECO:0000313" key="2">
    <source>
        <dbReference type="EMBL" id="KKO44323.1"/>
    </source>
</evidence>
<gene>
    <name evidence="2" type="ORF">WG68_15965</name>
</gene>
<dbReference type="Pfam" id="PF23947">
    <property type="entry name" value="DUF7281"/>
    <property type="match status" value="1"/>
</dbReference>
<evidence type="ECO:0000259" key="1">
    <source>
        <dbReference type="Pfam" id="PF23947"/>
    </source>
</evidence>
<dbReference type="AlphaFoldDB" id="A0A0M2V593"/>
<reference evidence="2 3" key="1">
    <citation type="submission" date="2015-03" db="EMBL/GenBank/DDBJ databases">
        <title>Draft genome sequences of two protease-producing strains of Arsukibacterium isolated from two cold and alkaline environments.</title>
        <authorList>
            <person name="Lylloff J.E."/>
            <person name="Skov L.B."/>
            <person name="Jepsen M."/>
            <person name="Hallin P.F."/>
            <person name="Sorensen S.J."/>
            <person name="Stougaard P."/>
            <person name="Glaring M.A."/>
        </authorList>
    </citation>
    <scope>NUCLEOTIDE SEQUENCE [LARGE SCALE GENOMIC DNA]</scope>
    <source>
        <strain evidence="2 3">GCM72</strain>
    </source>
</reference>
<dbReference type="InterPro" id="IPR055705">
    <property type="entry name" value="DUF7281"/>
</dbReference>
<organism evidence="2 3">
    <name type="scientific">Arsukibacterium ikkense</name>
    <dbReference type="NCBI Taxonomy" id="336831"/>
    <lineage>
        <taxon>Bacteria</taxon>
        <taxon>Pseudomonadati</taxon>
        <taxon>Pseudomonadota</taxon>
        <taxon>Gammaproteobacteria</taxon>
        <taxon>Chromatiales</taxon>
        <taxon>Chromatiaceae</taxon>
        <taxon>Arsukibacterium</taxon>
    </lineage>
</organism>
<dbReference type="SUPFAM" id="SSF56726">
    <property type="entry name" value="DNA topoisomerase IV, alpha subunit"/>
    <property type="match status" value="1"/>
</dbReference>
<dbReference type="GO" id="GO:0005694">
    <property type="term" value="C:chromosome"/>
    <property type="evidence" value="ECO:0007669"/>
    <property type="project" value="InterPro"/>
</dbReference>